<comment type="caution">
    <text evidence="1">The sequence shown here is derived from an EMBL/GenBank/DDBJ whole genome shotgun (WGS) entry which is preliminary data.</text>
</comment>
<keyword evidence="2" id="KW-1185">Reference proteome</keyword>
<evidence type="ECO:0008006" key="3">
    <source>
        <dbReference type="Google" id="ProtNLM"/>
    </source>
</evidence>
<name>A0AAV4PQC0_CAEEX</name>
<proteinExistence type="predicted"/>
<sequence>MIDKYCCHTKEYHTTNDSHKGVIGGSPCPFQLPYPKHRRHPPISRRRHRVPIKSNCRNLQVHRSVSMSATNSLESGEEIVCGGIYSFILLPSPLRYFFFLPSSLSKNYIFFVMRKTEQEKNLKERQLNYGDEILRSWWRWNSCVGQHLLGGVSSFFSELSSECLHISCFLNLQFKRHFLKLIRLHTDCNRWIDFTFRKDTLRLYCDSFFPPASYLRLRGSQGSAAVFRKGHLCQQTIRLAPSFIHSSMVSNSLQYRIQNIKGCKGERPGGESVTTATNHHYMPLPIGREWEGKSFHG</sequence>
<protein>
    <recommendedName>
        <fullName evidence="3">Maturase K</fullName>
    </recommendedName>
</protein>
<evidence type="ECO:0000313" key="1">
    <source>
        <dbReference type="EMBL" id="GIX99115.1"/>
    </source>
</evidence>
<gene>
    <name evidence="1" type="ORF">CEXT_33561</name>
</gene>
<organism evidence="1 2">
    <name type="scientific">Caerostris extrusa</name>
    <name type="common">Bark spider</name>
    <name type="synonym">Caerostris bankana</name>
    <dbReference type="NCBI Taxonomy" id="172846"/>
    <lineage>
        <taxon>Eukaryota</taxon>
        <taxon>Metazoa</taxon>
        <taxon>Ecdysozoa</taxon>
        <taxon>Arthropoda</taxon>
        <taxon>Chelicerata</taxon>
        <taxon>Arachnida</taxon>
        <taxon>Araneae</taxon>
        <taxon>Araneomorphae</taxon>
        <taxon>Entelegynae</taxon>
        <taxon>Araneoidea</taxon>
        <taxon>Araneidae</taxon>
        <taxon>Caerostris</taxon>
    </lineage>
</organism>
<dbReference type="AlphaFoldDB" id="A0AAV4PQC0"/>
<dbReference type="EMBL" id="BPLR01005007">
    <property type="protein sequence ID" value="GIX99115.1"/>
    <property type="molecule type" value="Genomic_DNA"/>
</dbReference>
<accession>A0AAV4PQC0</accession>
<dbReference type="Proteomes" id="UP001054945">
    <property type="component" value="Unassembled WGS sequence"/>
</dbReference>
<reference evidence="1 2" key="1">
    <citation type="submission" date="2021-06" db="EMBL/GenBank/DDBJ databases">
        <title>Caerostris extrusa draft genome.</title>
        <authorList>
            <person name="Kono N."/>
            <person name="Arakawa K."/>
        </authorList>
    </citation>
    <scope>NUCLEOTIDE SEQUENCE [LARGE SCALE GENOMIC DNA]</scope>
</reference>
<evidence type="ECO:0000313" key="2">
    <source>
        <dbReference type="Proteomes" id="UP001054945"/>
    </source>
</evidence>